<evidence type="ECO:0000256" key="1">
    <source>
        <dbReference type="ARBA" id="ARBA00006484"/>
    </source>
</evidence>
<dbReference type="NCBIfam" id="NF005559">
    <property type="entry name" value="PRK07231.1"/>
    <property type="match status" value="1"/>
</dbReference>
<dbReference type="SMART" id="SM00822">
    <property type="entry name" value="PKS_KR"/>
    <property type="match status" value="1"/>
</dbReference>
<accession>A0ABY1ZNN5</accession>
<organism evidence="4 5">
    <name type="scientific">Marinobacter halodurans</name>
    <dbReference type="NCBI Taxonomy" id="2528979"/>
    <lineage>
        <taxon>Bacteria</taxon>
        <taxon>Pseudomonadati</taxon>
        <taxon>Pseudomonadota</taxon>
        <taxon>Gammaproteobacteria</taxon>
        <taxon>Pseudomonadales</taxon>
        <taxon>Marinobacteraceae</taxon>
        <taxon>Marinobacter</taxon>
    </lineage>
</organism>
<comment type="similarity">
    <text evidence="1">Belongs to the short-chain dehydrogenases/reductases (SDR) family.</text>
</comment>
<dbReference type="Pfam" id="PF13561">
    <property type="entry name" value="adh_short_C2"/>
    <property type="match status" value="1"/>
</dbReference>
<evidence type="ECO:0000313" key="4">
    <source>
        <dbReference type="EMBL" id="TBW58172.1"/>
    </source>
</evidence>
<gene>
    <name evidence="4" type="ORF">EZI54_04775</name>
</gene>
<keyword evidence="2" id="KW-0560">Oxidoreductase</keyword>
<evidence type="ECO:0000313" key="5">
    <source>
        <dbReference type="Proteomes" id="UP000313645"/>
    </source>
</evidence>
<dbReference type="InterPro" id="IPR057326">
    <property type="entry name" value="KR_dom"/>
</dbReference>
<proteinExistence type="inferred from homology"/>
<dbReference type="CDD" id="cd05233">
    <property type="entry name" value="SDR_c"/>
    <property type="match status" value="1"/>
</dbReference>
<dbReference type="InterPro" id="IPR002347">
    <property type="entry name" value="SDR_fam"/>
</dbReference>
<dbReference type="InterPro" id="IPR020904">
    <property type="entry name" value="Sc_DH/Rdtase_CS"/>
</dbReference>
<keyword evidence="5" id="KW-1185">Reference proteome</keyword>
<dbReference type="EMBL" id="SJDL01000005">
    <property type="protein sequence ID" value="TBW58172.1"/>
    <property type="molecule type" value="Genomic_DNA"/>
</dbReference>
<dbReference type="InterPro" id="IPR036291">
    <property type="entry name" value="NAD(P)-bd_dom_sf"/>
</dbReference>
<name>A0ABY1ZNN5_9GAMM</name>
<dbReference type="PANTHER" id="PTHR43639">
    <property type="entry name" value="OXIDOREDUCTASE, SHORT-CHAIN DEHYDROGENASE/REDUCTASE FAMILY (AFU_ORTHOLOGUE AFUA_5G02870)"/>
    <property type="match status" value="1"/>
</dbReference>
<reference evidence="4 5" key="1">
    <citation type="submission" date="2019-02" db="EMBL/GenBank/DDBJ databases">
        <title>Marinobacter halodurans sp. nov., a marine bacterium isolated from sea tidal flat.</title>
        <authorList>
            <person name="Yoo Y."/>
            <person name="Lee D.W."/>
            <person name="Kim B.S."/>
            <person name="Kim J.-J."/>
        </authorList>
    </citation>
    <scope>NUCLEOTIDE SEQUENCE [LARGE SCALE GENOMIC DNA]</scope>
    <source>
        <strain evidence="4 5">YJ-S3-2</strain>
    </source>
</reference>
<dbReference type="PRINTS" id="PR00081">
    <property type="entry name" value="GDHRDH"/>
</dbReference>
<dbReference type="RefSeq" id="WP_131479580.1">
    <property type="nucleotide sequence ID" value="NZ_SJDL01000005.1"/>
</dbReference>
<dbReference type="Gene3D" id="3.40.50.720">
    <property type="entry name" value="NAD(P)-binding Rossmann-like Domain"/>
    <property type="match status" value="1"/>
</dbReference>
<comment type="caution">
    <text evidence="4">The sequence shown here is derived from an EMBL/GenBank/DDBJ whole genome shotgun (WGS) entry which is preliminary data.</text>
</comment>
<dbReference type="PRINTS" id="PR00080">
    <property type="entry name" value="SDRFAMILY"/>
</dbReference>
<evidence type="ECO:0000259" key="3">
    <source>
        <dbReference type="SMART" id="SM00822"/>
    </source>
</evidence>
<protein>
    <submittedName>
        <fullName evidence="4">SDR family oxidoreductase</fullName>
    </submittedName>
</protein>
<dbReference type="Proteomes" id="UP000313645">
    <property type="component" value="Unassembled WGS sequence"/>
</dbReference>
<dbReference type="PANTHER" id="PTHR43639:SF1">
    <property type="entry name" value="SHORT-CHAIN DEHYDROGENASE_REDUCTASE FAMILY PROTEIN"/>
    <property type="match status" value="1"/>
</dbReference>
<dbReference type="NCBIfam" id="NF009468">
    <property type="entry name" value="PRK12826.1-4"/>
    <property type="match status" value="1"/>
</dbReference>
<sequence>MHVDLTGKVAIVTGSGQGIGAGVARVFAENGARVIVATRTASSGEETVRRITDAGGSAFLHQCDIGDRDNVARLVRQTVEQFGRIDIVIHNAAVYPIRSIESLGDEELETTLNVNLKAAFWLTREAAPYLRKAPYGRIIFTSSVTGPRVAMPETAHYAASKSGLNGFIRTAAIEFARDNITVNGVEPGYILTPAMAALTDEEGQQAMASQIPAGALGQPEDIAYAMLYLASAQASYVTGQTLAVDGGSTLPESPVLLDSFYRTR</sequence>
<dbReference type="PROSITE" id="PS00061">
    <property type="entry name" value="ADH_SHORT"/>
    <property type="match status" value="1"/>
</dbReference>
<feature type="domain" description="Ketoreductase" evidence="3">
    <location>
        <begin position="8"/>
        <end position="188"/>
    </location>
</feature>
<evidence type="ECO:0000256" key="2">
    <source>
        <dbReference type="ARBA" id="ARBA00023002"/>
    </source>
</evidence>
<dbReference type="SUPFAM" id="SSF51735">
    <property type="entry name" value="NAD(P)-binding Rossmann-fold domains"/>
    <property type="match status" value="1"/>
</dbReference>